<name>A0A0C2DU87_9BILA</name>
<protein>
    <submittedName>
        <fullName evidence="1">Uncharacterized protein</fullName>
    </submittedName>
</protein>
<dbReference type="AlphaFoldDB" id="A0A0C2DU87"/>
<gene>
    <name evidence="1" type="ORF">ANCDUO_03327</name>
</gene>
<keyword evidence="2" id="KW-1185">Reference proteome</keyword>
<reference evidence="1 2" key="1">
    <citation type="submission" date="2013-12" db="EMBL/GenBank/DDBJ databases">
        <title>Draft genome of the parsitic nematode Ancylostoma duodenale.</title>
        <authorList>
            <person name="Mitreva M."/>
        </authorList>
    </citation>
    <scope>NUCLEOTIDE SEQUENCE [LARGE SCALE GENOMIC DNA]</scope>
    <source>
        <strain evidence="1 2">Zhejiang</strain>
    </source>
</reference>
<sequence>MKGMARSRQTHEMMEVGVGLLIGYFIAPAAGAVAAQAFVEPAANVTDVGDVDDPGDRSGEIEDYYADYVRDLK</sequence>
<dbReference type="Proteomes" id="UP000054047">
    <property type="component" value="Unassembled WGS sequence"/>
</dbReference>
<evidence type="ECO:0000313" key="1">
    <source>
        <dbReference type="EMBL" id="KIH66347.1"/>
    </source>
</evidence>
<evidence type="ECO:0000313" key="2">
    <source>
        <dbReference type="Proteomes" id="UP000054047"/>
    </source>
</evidence>
<organism evidence="1 2">
    <name type="scientific">Ancylostoma duodenale</name>
    <dbReference type="NCBI Taxonomy" id="51022"/>
    <lineage>
        <taxon>Eukaryota</taxon>
        <taxon>Metazoa</taxon>
        <taxon>Ecdysozoa</taxon>
        <taxon>Nematoda</taxon>
        <taxon>Chromadorea</taxon>
        <taxon>Rhabditida</taxon>
        <taxon>Rhabditina</taxon>
        <taxon>Rhabditomorpha</taxon>
        <taxon>Strongyloidea</taxon>
        <taxon>Ancylostomatidae</taxon>
        <taxon>Ancylostomatinae</taxon>
        <taxon>Ancylostoma</taxon>
    </lineage>
</organism>
<accession>A0A0C2DU87</accession>
<proteinExistence type="predicted"/>
<dbReference type="EMBL" id="KN727156">
    <property type="protein sequence ID" value="KIH66347.1"/>
    <property type="molecule type" value="Genomic_DNA"/>
</dbReference>